<keyword evidence="6" id="KW-0998">Cell outer membrane</keyword>
<evidence type="ECO:0000313" key="12">
    <source>
        <dbReference type="EMBL" id="MDU0250188.1"/>
    </source>
</evidence>
<dbReference type="EMBL" id="WCIF01000036">
    <property type="protein sequence ID" value="KAB5433308.1"/>
    <property type="molecule type" value="Genomic_DNA"/>
</dbReference>
<dbReference type="Proteomes" id="UP000462922">
    <property type="component" value="Unassembled WGS sequence"/>
</dbReference>
<dbReference type="Gene3D" id="2.60.40.2100">
    <property type="match status" value="1"/>
</dbReference>
<dbReference type="Proteomes" id="UP000095333">
    <property type="component" value="Unassembled WGS sequence"/>
</dbReference>
<dbReference type="Proteomes" id="UP001181258">
    <property type="component" value="Unassembled WGS sequence"/>
</dbReference>
<keyword evidence="5" id="KW-0564">Palmitate</keyword>
<reference evidence="9 15" key="1">
    <citation type="submission" date="2015-09" db="EMBL/GenBank/DDBJ databases">
        <authorList>
            <consortium name="Pathogen Informatics"/>
        </authorList>
    </citation>
    <scope>NUCLEOTIDE SEQUENCE [LARGE SCALE GENOMIC DNA]</scope>
    <source>
        <strain evidence="9 15">2789STDY5834842</strain>
    </source>
</reference>
<dbReference type="Gene3D" id="2.60.40.2090">
    <property type="match status" value="1"/>
</dbReference>
<dbReference type="EMBL" id="JABWDJ010000005">
    <property type="protein sequence ID" value="NVB72354.1"/>
    <property type="molecule type" value="Genomic_DNA"/>
</dbReference>
<reference evidence="13 19" key="6">
    <citation type="submission" date="2020-07" db="EMBL/GenBank/DDBJ databases">
        <title>Bacterial metabolism rescues the inhibition of intestinal drug absorption by food and drug additives.</title>
        <authorList>
            <person name="Zou L."/>
            <person name="Spanogiannopoulos P."/>
            <person name="Chien H.-C."/>
            <person name="Pieper L.M."/>
            <person name="Cai W."/>
            <person name="Khuri N."/>
            <person name="Pottel J."/>
            <person name="Vora B."/>
            <person name="Ni Z."/>
            <person name="Tsakalozou E."/>
            <person name="Zhang W."/>
            <person name="Shoichet B.K."/>
            <person name="Giacomini K.M."/>
            <person name="Turnbaugh P.J."/>
        </authorList>
    </citation>
    <scope>NUCLEOTIDE SEQUENCE [LARGE SCALE GENOMIC DNA]</scope>
    <source>
        <strain evidence="13 19">B33</strain>
    </source>
</reference>
<sequence length="301" mass="35069">MKIRLKLASLVLLLFVLTNCIKENECCCSQDYTVLGLKFRYATNKSIHQQTEFPPNAMLAVFIFDDKGTFVSQINDSLNQVNDDYTMKLPFKQGSYQFVAWTGYDETCYQLSACIPQQTDIHDFFLSLKREKDNQTINQPSLLYHGIHDIVKIREGKENIVWIDLKQITNHIQVIVHNLNDKKKHIIYIEDNNGKYDSFLQYADDEKITYLPTYSNPSNTTSSLIADFTVMKLDKNREPRLKISDDTGVIRYDENLIGKLLQKKPYIDFDYNHDFTIEISFNDYIPVSIKINGWEIINESV</sequence>
<organism evidence="9 15">
    <name type="scientific">Phocaeicola vulgatus</name>
    <name type="common">Bacteroides vulgatus</name>
    <dbReference type="NCBI Taxonomy" id="821"/>
    <lineage>
        <taxon>Bacteria</taxon>
        <taxon>Pseudomonadati</taxon>
        <taxon>Bacteroidota</taxon>
        <taxon>Bacteroidia</taxon>
        <taxon>Bacteroidales</taxon>
        <taxon>Bacteroidaceae</taxon>
        <taxon>Phocaeicola</taxon>
    </lineage>
</organism>
<evidence type="ECO:0000256" key="6">
    <source>
        <dbReference type="ARBA" id="ARBA00023237"/>
    </source>
</evidence>
<dbReference type="RefSeq" id="WP_012056007.1">
    <property type="nucleotide sequence ID" value="NZ_BAABZK010000001.1"/>
</dbReference>
<evidence type="ECO:0000256" key="5">
    <source>
        <dbReference type="ARBA" id="ARBA00023139"/>
    </source>
</evidence>
<evidence type="ECO:0000313" key="9">
    <source>
        <dbReference type="EMBL" id="CUN93921.1"/>
    </source>
</evidence>
<dbReference type="Proteomes" id="UP000186631">
    <property type="component" value="Unassembled WGS sequence"/>
</dbReference>
<feature type="signal peptide" evidence="8">
    <location>
        <begin position="1"/>
        <end position="22"/>
    </location>
</feature>
<dbReference type="DNASU" id="5305041"/>
<dbReference type="GeneID" id="5305041"/>
<evidence type="ECO:0000313" key="16">
    <source>
        <dbReference type="Proteomes" id="UP000186631"/>
    </source>
</evidence>
<dbReference type="Pfam" id="PF08842">
    <property type="entry name" value="Mfa2"/>
    <property type="match status" value="1"/>
</dbReference>
<gene>
    <name evidence="14" type="ORF">BHV80_19360</name>
    <name evidence="9" type="ORF">ERS852457_01087</name>
    <name evidence="10" type="ORF">F9Z94_20080</name>
    <name evidence="11" type="ORF">GAY76_04825</name>
    <name evidence="13" type="ORF">HUV05_02275</name>
    <name evidence="12" type="ORF">RVY68_16235</name>
</gene>
<reference evidence="11 18" key="3">
    <citation type="journal article" date="2019" name="Nat. Med.">
        <title>A library of human gut bacterial isolates paired with longitudinal multiomics data enables mechanistic microbiome research.</title>
        <authorList>
            <person name="Poyet M."/>
            <person name="Groussin M."/>
            <person name="Gibbons S.M."/>
            <person name="Avila-Pacheco J."/>
            <person name="Jiang X."/>
            <person name="Kearney S.M."/>
            <person name="Perrotta A.R."/>
            <person name="Berdy B."/>
            <person name="Zhao S."/>
            <person name="Lieberman T.D."/>
            <person name="Swanson P.K."/>
            <person name="Smith M."/>
            <person name="Roesemann S."/>
            <person name="Alexander J.E."/>
            <person name="Rich S.A."/>
            <person name="Livny J."/>
            <person name="Vlamakis H."/>
            <person name="Clish C."/>
            <person name="Bullock K."/>
            <person name="Deik A."/>
            <person name="Scott J."/>
            <person name="Pierce K.A."/>
            <person name="Xavier R.J."/>
            <person name="Alm E.J."/>
        </authorList>
    </citation>
    <scope>NUCLEOTIDE SEQUENCE [LARGE SCALE GENOMIC DNA]</scope>
    <source>
        <strain evidence="11 18">BIOML-A110</strain>
    </source>
</reference>
<evidence type="ECO:0000313" key="15">
    <source>
        <dbReference type="Proteomes" id="UP000095333"/>
    </source>
</evidence>
<dbReference type="Proteomes" id="UP000524321">
    <property type="component" value="Unassembled WGS sequence"/>
</dbReference>
<reference evidence="12" key="7">
    <citation type="submission" date="2023-10" db="EMBL/GenBank/DDBJ databases">
        <title>Genome of potential pathogenic bacteria in Crohn's disease.</title>
        <authorList>
            <person name="Rodriguez-Palacios A."/>
        </authorList>
    </citation>
    <scope>NUCLEOTIDE SEQUENCE</scope>
    <source>
        <strain evidence="12">CavFT-hAR107</strain>
    </source>
</reference>
<evidence type="ECO:0000256" key="3">
    <source>
        <dbReference type="ARBA" id="ARBA00022729"/>
    </source>
</evidence>
<dbReference type="EMBL" id="JAWDHD010000012">
    <property type="protein sequence ID" value="MDU0250188.1"/>
    <property type="molecule type" value="Genomic_DNA"/>
</dbReference>
<keyword evidence="3 8" id="KW-0732">Signal</keyword>
<protein>
    <submittedName>
        <fullName evidence="10">FimB/Mfa2 family fimbrial subunit</fullName>
    </submittedName>
    <submittedName>
        <fullName evidence="9">Protein of uncharacterized function (DUF1812)</fullName>
    </submittedName>
</protein>
<dbReference type="InterPro" id="IPR014941">
    <property type="entry name" value="FimB/Mfa2/Mfa3"/>
</dbReference>
<evidence type="ECO:0000256" key="7">
    <source>
        <dbReference type="ARBA" id="ARBA00023288"/>
    </source>
</evidence>
<comment type="subcellular location">
    <subcellularLocation>
        <location evidence="1">Cell outer membrane</location>
    </subcellularLocation>
</comment>
<reference evidence="14 16" key="2">
    <citation type="journal article" date="2016" name="Nat. Biotechnol.">
        <title>Measurement of bacterial replication rates in microbial communities.</title>
        <authorList>
            <person name="Brown C.T."/>
            <person name="Olm M.R."/>
            <person name="Thomas B.C."/>
            <person name="Banfield J.F."/>
        </authorList>
    </citation>
    <scope>NUCLEOTIDE SEQUENCE [LARGE SCALE GENOMIC DNA]</scope>
    <source>
        <strain evidence="14">42_262</strain>
    </source>
</reference>
<evidence type="ECO:0000313" key="19">
    <source>
        <dbReference type="Proteomes" id="UP000524321"/>
    </source>
</evidence>
<evidence type="ECO:0000256" key="4">
    <source>
        <dbReference type="ARBA" id="ARBA00023136"/>
    </source>
</evidence>
<feature type="chain" id="PRO_5014250911" evidence="8">
    <location>
        <begin position="23"/>
        <end position="301"/>
    </location>
</feature>
<dbReference type="AlphaFoldDB" id="A0A174AYN2"/>
<evidence type="ECO:0000256" key="8">
    <source>
        <dbReference type="SAM" id="SignalP"/>
    </source>
</evidence>
<reference evidence="13 19" key="5">
    <citation type="submission" date="2020-04" db="EMBL/GenBank/DDBJ databases">
        <authorList>
            <person name="Pieper L."/>
        </authorList>
    </citation>
    <scope>NUCLEOTIDE SEQUENCE [LARGE SCALE GENOMIC DNA]</scope>
    <source>
        <strain evidence="13 19">B33</strain>
    </source>
</reference>
<reference evidence="10 17" key="4">
    <citation type="submission" date="2019-10" db="EMBL/GenBank/DDBJ databases">
        <title>Genome Sequence and Assembly of iSURF_14.</title>
        <authorList>
            <person name="Wucher B.R."/>
            <person name="Ruoff K.L."/>
            <person name="Price C.E."/>
            <person name="Valls R.R."/>
            <person name="O'Toole G.A."/>
        </authorList>
    </citation>
    <scope>NUCLEOTIDE SEQUENCE [LARGE SCALE GENOMIC DNA]</scope>
    <source>
        <strain evidence="10 17">ANK132K_3B</strain>
    </source>
</reference>
<name>A0A174AYN2_PHOVU</name>
<proteinExistence type="inferred from homology"/>
<evidence type="ECO:0000313" key="17">
    <source>
        <dbReference type="Proteomes" id="UP000462885"/>
    </source>
</evidence>
<evidence type="ECO:0000256" key="2">
    <source>
        <dbReference type="ARBA" id="ARBA00007248"/>
    </source>
</evidence>
<dbReference type="GO" id="GO:0009279">
    <property type="term" value="C:cell outer membrane"/>
    <property type="evidence" value="ECO:0007669"/>
    <property type="project" value="UniProtKB-SubCell"/>
</dbReference>
<evidence type="ECO:0000313" key="10">
    <source>
        <dbReference type="EMBL" id="KAB5433308.1"/>
    </source>
</evidence>
<keyword evidence="7" id="KW-0449">Lipoprotein</keyword>
<accession>A0A174AYN2</accession>
<evidence type="ECO:0000313" key="13">
    <source>
        <dbReference type="EMBL" id="NVB72354.1"/>
    </source>
</evidence>
<dbReference type="OMA" id="NHDFTIE"/>
<evidence type="ECO:0000313" key="14">
    <source>
        <dbReference type="EMBL" id="OKZ42571.1"/>
    </source>
</evidence>
<comment type="similarity">
    <text evidence="2">Belongs to the bacteroidetes fimbrillin superfamily. FimB/Mfa2 family.</text>
</comment>
<dbReference type="EMBL" id="CYZI01000003">
    <property type="protein sequence ID" value="CUN93921.1"/>
    <property type="molecule type" value="Genomic_DNA"/>
</dbReference>
<evidence type="ECO:0000313" key="11">
    <source>
        <dbReference type="EMBL" id="KAB6575541.1"/>
    </source>
</evidence>
<evidence type="ECO:0000313" key="18">
    <source>
        <dbReference type="Proteomes" id="UP000462922"/>
    </source>
</evidence>
<evidence type="ECO:0000256" key="1">
    <source>
        <dbReference type="ARBA" id="ARBA00004442"/>
    </source>
</evidence>
<dbReference type="Proteomes" id="UP000462885">
    <property type="component" value="Unassembled WGS sequence"/>
</dbReference>
<keyword evidence="4" id="KW-0472">Membrane</keyword>
<dbReference type="EMBL" id="WDAX01000008">
    <property type="protein sequence ID" value="KAB6575541.1"/>
    <property type="molecule type" value="Genomic_DNA"/>
</dbReference>
<dbReference type="EMBL" id="MNQV01000269">
    <property type="protein sequence ID" value="OKZ42571.1"/>
    <property type="molecule type" value="Genomic_DNA"/>
</dbReference>